<feature type="domain" description="Cupin type-1" evidence="2">
    <location>
        <begin position="1"/>
        <end position="79"/>
    </location>
</feature>
<evidence type="ECO:0000313" key="4">
    <source>
        <dbReference type="Proteomes" id="UP001289374"/>
    </source>
</evidence>
<feature type="region of interest" description="Disordered" evidence="1">
    <location>
        <begin position="32"/>
        <end position="51"/>
    </location>
</feature>
<comment type="caution">
    <text evidence="3">The sequence shown here is derived from an EMBL/GenBank/DDBJ whole genome shotgun (WGS) entry which is preliminary data.</text>
</comment>
<accession>A0AAE1X8H9</accession>
<dbReference type="InterPro" id="IPR011051">
    <property type="entry name" value="RmlC_Cupin_sf"/>
</dbReference>
<dbReference type="InterPro" id="IPR006045">
    <property type="entry name" value="Cupin_1"/>
</dbReference>
<dbReference type="Proteomes" id="UP001289374">
    <property type="component" value="Unassembled WGS sequence"/>
</dbReference>
<gene>
    <name evidence="3" type="ORF">Sango_0304000</name>
</gene>
<dbReference type="InterPro" id="IPR014710">
    <property type="entry name" value="RmlC-like_jellyroll"/>
</dbReference>
<evidence type="ECO:0000256" key="1">
    <source>
        <dbReference type="SAM" id="MobiDB-lite"/>
    </source>
</evidence>
<organism evidence="3 4">
    <name type="scientific">Sesamum angolense</name>
    <dbReference type="NCBI Taxonomy" id="2727404"/>
    <lineage>
        <taxon>Eukaryota</taxon>
        <taxon>Viridiplantae</taxon>
        <taxon>Streptophyta</taxon>
        <taxon>Embryophyta</taxon>
        <taxon>Tracheophyta</taxon>
        <taxon>Spermatophyta</taxon>
        <taxon>Magnoliopsida</taxon>
        <taxon>eudicotyledons</taxon>
        <taxon>Gunneridae</taxon>
        <taxon>Pentapetalae</taxon>
        <taxon>asterids</taxon>
        <taxon>lamiids</taxon>
        <taxon>Lamiales</taxon>
        <taxon>Pedaliaceae</taxon>
        <taxon>Sesamum</taxon>
    </lineage>
</organism>
<sequence>MLPLYHNAPILVYAVQGRGIYGLMISGCPETFESSQQTEQQSQEERRQRFRDRHQKFEEFREGDIVAIPEGAAHWAYNDVLLLAGNLEGDKSNSKEAGGASLNLAMSSEARRLQGLHDKRGHIVIVEHGLHVIRPPFRRREYGREEEKGYYGGDNGLEETVCNAKIRENLDKPSRTDVYIPRAGRFSSLHRQ</sequence>
<dbReference type="AlphaFoldDB" id="A0AAE1X8H9"/>
<keyword evidence="4" id="KW-1185">Reference proteome</keyword>
<proteinExistence type="predicted"/>
<dbReference type="Gene3D" id="2.60.120.10">
    <property type="entry name" value="Jelly Rolls"/>
    <property type="match status" value="2"/>
</dbReference>
<dbReference type="SUPFAM" id="SSF51182">
    <property type="entry name" value="RmlC-like cupins"/>
    <property type="match status" value="1"/>
</dbReference>
<dbReference type="EMBL" id="JACGWL010000002">
    <property type="protein sequence ID" value="KAK4407230.1"/>
    <property type="molecule type" value="Genomic_DNA"/>
</dbReference>
<dbReference type="Pfam" id="PF00190">
    <property type="entry name" value="Cupin_1"/>
    <property type="match status" value="1"/>
</dbReference>
<reference evidence="3" key="2">
    <citation type="journal article" date="2024" name="Plant">
        <title>Genomic evolution and insights into agronomic trait innovations of Sesamum species.</title>
        <authorList>
            <person name="Miao H."/>
            <person name="Wang L."/>
            <person name="Qu L."/>
            <person name="Liu H."/>
            <person name="Sun Y."/>
            <person name="Le M."/>
            <person name="Wang Q."/>
            <person name="Wei S."/>
            <person name="Zheng Y."/>
            <person name="Lin W."/>
            <person name="Duan Y."/>
            <person name="Cao H."/>
            <person name="Xiong S."/>
            <person name="Wang X."/>
            <person name="Wei L."/>
            <person name="Li C."/>
            <person name="Ma Q."/>
            <person name="Ju M."/>
            <person name="Zhao R."/>
            <person name="Li G."/>
            <person name="Mu C."/>
            <person name="Tian Q."/>
            <person name="Mei H."/>
            <person name="Zhang T."/>
            <person name="Gao T."/>
            <person name="Zhang H."/>
        </authorList>
    </citation>
    <scope>NUCLEOTIDE SEQUENCE</scope>
    <source>
        <strain evidence="3">K16</strain>
    </source>
</reference>
<feature type="compositionally biased region" description="Low complexity" evidence="1">
    <location>
        <begin position="32"/>
        <end position="41"/>
    </location>
</feature>
<protein>
    <submittedName>
        <fullName evidence="3">Glutelin type-A 1</fullName>
    </submittedName>
</protein>
<reference evidence="3" key="1">
    <citation type="submission" date="2020-06" db="EMBL/GenBank/DDBJ databases">
        <authorList>
            <person name="Li T."/>
            <person name="Hu X."/>
            <person name="Zhang T."/>
            <person name="Song X."/>
            <person name="Zhang H."/>
            <person name="Dai N."/>
            <person name="Sheng W."/>
            <person name="Hou X."/>
            <person name="Wei L."/>
        </authorList>
    </citation>
    <scope>NUCLEOTIDE SEQUENCE</scope>
    <source>
        <strain evidence="3">K16</strain>
        <tissue evidence="3">Leaf</tissue>
    </source>
</reference>
<evidence type="ECO:0000313" key="3">
    <source>
        <dbReference type="EMBL" id="KAK4407230.1"/>
    </source>
</evidence>
<evidence type="ECO:0000259" key="2">
    <source>
        <dbReference type="Pfam" id="PF00190"/>
    </source>
</evidence>
<name>A0AAE1X8H9_9LAMI</name>